<comment type="catalytic activity">
    <reaction evidence="1 9 10">
        <text>Release of an N-terminal pyroglutamyl group from a polypeptide, the second amino acid generally not being Pro.</text>
        <dbReference type="EC" id="3.4.19.3"/>
    </reaction>
</comment>
<dbReference type="EC" id="3.4.19.3" evidence="9"/>
<evidence type="ECO:0000256" key="4">
    <source>
        <dbReference type="ARBA" id="ARBA00006641"/>
    </source>
</evidence>
<feature type="active site" evidence="9 10">
    <location>
        <position position="143"/>
    </location>
</feature>
<dbReference type="GO" id="GO:0016920">
    <property type="term" value="F:pyroglutamyl-peptidase activity"/>
    <property type="evidence" value="ECO:0007669"/>
    <property type="project" value="UniProtKB-UniRule"/>
</dbReference>
<protein>
    <recommendedName>
        <fullName evidence="9">Pyrrolidone-carboxylate peptidase</fullName>
        <ecNumber evidence="9">3.4.19.3</ecNumber>
    </recommendedName>
    <alternativeName>
        <fullName evidence="9">5-oxoprolyl-peptidase</fullName>
    </alternativeName>
    <alternativeName>
        <fullName evidence="9">Pyroglutamyl-peptidase I</fullName>
        <shortName evidence="9">PGP-I</shortName>
        <shortName evidence="9">Pyrase</shortName>
    </alternativeName>
</protein>
<dbReference type="FunFam" id="3.40.630.20:FF:000001">
    <property type="entry name" value="Pyrrolidone-carboxylate peptidase"/>
    <property type="match status" value="1"/>
</dbReference>
<comment type="similarity">
    <text evidence="4 9">Belongs to the peptidase C15 family.</text>
</comment>
<proteinExistence type="inferred from homology"/>
<evidence type="ECO:0000256" key="10">
    <source>
        <dbReference type="PROSITE-ProRule" id="PRU10077"/>
    </source>
</evidence>
<dbReference type="PANTHER" id="PTHR23402:SF1">
    <property type="entry name" value="PYROGLUTAMYL-PEPTIDASE I"/>
    <property type="match status" value="1"/>
</dbReference>
<dbReference type="Pfam" id="PF01470">
    <property type="entry name" value="Peptidase_C15"/>
    <property type="match status" value="1"/>
</dbReference>
<reference evidence="11 12" key="1">
    <citation type="submission" date="2017-02" db="EMBL/GenBank/DDBJ databases">
        <title>Blood Disease Bacterium A2-HR MARDI.</title>
        <authorList>
            <person name="Badrun R."/>
            <person name="Abu Bakar N."/>
            <person name="Laboh R."/>
        </authorList>
    </citation>
    <scope>NUCLEOTIDE SEQUENCE [LARGE SCALE GENOMIC DNA]</scope>
    <source>
        <strain evidence="11 12">A2-HR MARDI</strain>
    </source>
</reference>
<comment type="function">
    <text evidence="2 9">Removes 5-oxoproline from various penultimate amino acid residues except L-proline.</text>
</comment>
<dbReference type="PANTHER" id="PTHR23402">
    <property type="entry name" value="PROTEASE FAMILY C15 PYROGLUTAMYL-PEPTIDASE I-RELATED"/>
    <property type="match status" value="1"/>
</dbReference>
<dbReference type="GO" id="GO:0005829">
    <property type="term" value="C:cytosol"/>
    <property type="evidence" value="ECO:0007669"/>
    <property type="project" value="InterPro"/>
</dbReference>
<dbReference type="AlphaFoldDB" id="A0A1U9VGF1"/>
<dbReference type="PROSITE" id="PS01334">
    <property type="entry name" value="PYRASE_CYS"/>
    <property type="match status" value="1"/>
</dbReference>
<dbReference type="InterPro" id="IPR033694">
    <property type="entry name" value="PGPEP1_Cys_AS"/>
</dbReference>
<comment type="subunit">
    <text evidence="9">Homotetramer.</text>
</comment>
<evidence type="ECO:0000256" key="7">
    <source>
        <dbReference type="ARBA" id="ARBA00022801"/>
    </source>
</evidence>
<comment type="subcellular location">
    <subcellularLocation>
        <location evidence="3 9">Cytoplasm</location>
    </subcellularLocation>
</comment>
<dbReference type="CDD" id="cd00501">
    <property type="entry name" value="Peptidase_C15"/>
    <property type="match status" value="1"/>
</dbReference>
<dbReference type="Gene3D" id="3.40.630.20">
    <property type="entry name" value="Peptidase C15, pyroglutamyl peptidase I-like"/>
    <property type="match status" value="1"/>
</dbReference>
<keyword evidence="8 9" id="KW-0788">Thiol protease</keyword>
<evidence type="ECO:0000256" key="9">
    <source>
        <dbReference type="HAMAP-Rule" id="MF_00417"/>
    </source>
</evidence>
<feature type="active site" evidence="9">
    <location>
        <position position="80"/>
    </location>
</feature>
<evidence type="ECO:0000256" key="8">
    <source>
        <dbReference type="ARBA" id="ARBA00022807"/>
    </source>
</evidence>
<dbReference type="NCBIfam" id="NF009676">
    <property type="entry name" value="PRK13197.1"/>
    <property type="match status" value="1"/>
</dbReference>
<dbReference type="PIRSF" id="PIRSF015592">
    <property type="entry name" value="Prld-crbxl_pptds"/>
    <property type="match status" value="1"/>
</dbReference>
<dbReference type="EMBL" id="CP019911">
    <property type="protein sequence ID" value="AQW29151.1"/>
    <property type="molecule type" value="Genomic_DNA"/>
</dbReference>
<evidence type="ECO:0000256" key="5">
    <source>
        <dbReference type="ARBA" id="ARBA00022490"/>
    </source>
</evidence>
<dbReference type="RefSeq" id="WP_075463788.1">
    <property type="nucleotide sequence ID" value="NZ_CP019911.1"/>
</dbReference>
<dbReference type="InterPro" id="IPR036440">
    <property type="entry name" value="Peptidase_C15-like_sf"/>
</dbReference>
<dbReference type="NCBIfam" id="TIGR00504">
    <property type="entry name" value="pyro_pdase"/>
    <property type="match status" value="1"/>
</dbReference>
<evidence type="ECO:0000313" key="11">
    <source>
        <dbReference type="EMBL" id="AQW29151.1"/>
    </source>
</evidence>
<evidence type="ECO:0000256" key="1">
    <source>
        <dbReference type="ARBA" id="ARBA00001770"/>
    </source>
</evidence>
<evidence type="ECO:0000313" key="12">
    <source>
        <dbReference type="Proteomes" id="UP000189628"/>
    </source>
</evidence>
<dbReference type="HAMAP" id="MF_00417">
    <property type="entry name" value="Pyrrolid_peptidase"/>
    <property type="match status" value="1"/>
</dbReference>
<dbReference type="GeneID" id="97320613"/>
<evidence type="ECO:0000256" key="3">
    <source>
        <dbReference type="ARBA" id="ARBA00004496"/>
    </source>
</evidence>
<accession>A0A1U9VGF1</accession>
<organism evidence="11 12">
    <name type="scientific">blood disease bacterium A2-HR MARDI</name>
    <dbReference type="NCBI Taxonomy" id="1944648"/>
    <lineage>
        <taxon>Bacteria</taxon>
        <taxon>Pseudomonadati</taxon>
        <taxon>Pseudomonadota</taxon>
        <taxon>Betaproteobacteria</taxon>
        <taxon>Burkholderiales</taxon>
        <taxon>Burkholderiaceae</taxon>
        <taxon>Ralstonia</taxon>
        <taxon>Ralstonia solanacearum species complex</taxon>
    </lineage>
</organism>
<evidence type="ECO:0000256" key="2">
    <source>
        <dbReference type="ARBA" id="ARBA00002280"/>
    </source>
</evidence>
<keyword evidence="6 9" id="KW-0645">Protease</keyword>
<dbReference type="Proteomes" id="UP000189628">
    <property type="component" value="Chromosome"/>
</dbReference>
<dbReference type="SUPFAM" id="SSF53182">
    <property type="entry name" value="Pyrrolidone carboxyl peptidase (pyroglutamate aminopeptidase)"/>
    <property type="match status" value="1"/>
</dbReference>
<sequence>MPTVLVTGFDPFENEPVNPSWEAVRTLDGQGIAGADIVARQLPTVFGESIRVLDKLLLSLRPDVVIAVGQAGGRTEMAIERVAINVDDARIADNAGKQPIDTVIAADGPAAYFSTLPIKAIVRELRAAGVPASVSQTAGTFVCNHVFYGLMHAIARHKLPARGGFIHIPYLPSQAAKHPGQPSMAHDTVVTGLRIAIEMALRQREDIRETGGQLH</sequence>
<name>A0A1U9VGF1_9RALS</name>
<gene>
    <name evidence="9" type="primary">pcp</name>
    <name evidence="11" type="ORF">B0B51_03405</name>
</gene>
<dbReference type="GO" id="GO:0006508">
    <property type="term" value="P:proteolysis"/>
    <property type="evidence" value="ECO:0007669"/>
    <property type="project" value="UniProtKB-KW"/>
</dbReference>
<dbReference type="InterPro" id="IPR016125">
    <property type="entry name" value="Peptidase_C15-like"/>
</dbReference>
<dbReference type="InterPro" id="IPR029762">
    <property type="entry name" value="PGP-I_bact-type"/>
</dbReference>
<dbReference type="InterPro" id="IPR000816">
    <property type="entry name" value="Peptidase_C15"/>
</dbReference>
<keyword evidence="5 9" id="KW-0963">Cytoplasm</keyword>
<dbReference type="PRINTS" id="PR00706">
    <property type="entry name" value="PYROGLUPTASE"/>
</dbReference>
<feature type="active site" evidence="9">
    <location>
        <position position="167"/>
    </location>
</feature>
<evidence type="ECO:0000256" key="6">
    <source>
        <dbReference type="ARBA" id="ARBA00022670"/>
    </source>
</evidence>
<keyword evidence="7 9" id="KW-0378">Hydrolase</keyword>